<evidence type="ECO:0000256" key="1">
    <source>
        <dbReference type="ARBA" id="ARBA00000185"/>
    </source>
</evidence>
<keyword evidence="5 7" id="KW-0238">DNA-binding</keyword>
<name>A0ABU2MY98_9ACTN</name>
<dbReference type="Gene3D" id="2.120.10.90">
    <property type="entry name" value="DNA gyrase/topoisomerase IV, subunit A, C-terminal"/>
    <property type="match status" value="1"/>
</dbReference>
<dbReference type="EMBL" id="JAVREL010000022">
    <property type="protein sequence ID" value="MDT0346625.1"/>
    <property type="molecule type" value="Genomic_DNA"/>
</dbReference>
<evidence type="ECO:0000256" key="2">
    <source>
        <dbReference type="ARBA" id="ARBA00008263"/>
    </source>
</evidence>
<feature type="active site" description="O-(5'-phospho-DNA)-tyrosine intermediate" evidence="7">
    <location>
        <position position="133"/>
    </location>
</feature>
<dbReference type="Gene3D" id="3.30.1360.40">
    <property type="match status" value="1"/>
</dbReference>
<keyword evidence="4 7" id="KW-0799">Topoisomerase</keyword>
<evidence type="ECO:0000313" key="11">
    <source>
        <dbReference type="Proteomes" id="UP001183246"/>
    </source>
</evidence>
<accession>A0ABU2MY98</accession>
<dbReference type="NCBIfam" id="NF004044">
    <property type="entry name" value="PRK05561.1"/>
    <property type="match status" value="1"/>
</dbReference>
<sequence length="817" mass="88169">MARRSTKSPPPEEFEERILDIDVVDEMQGSFLEYAYSVIYSRALPDARDGMKPVHRRILYQMHDMGLRPDRGYVKCARVVGEVMGKLHPHGDTAIYDALVRMAQSFSMRLPLVDGHGNFGSLGNDDPPAAMRYTECRSAPAAGLMVESIDEDTVDFAPNYDGSEREPVALPAAYPNLLVNGSSGIAVGMATNMPPHNLGEVIAAARHLIRHPGADLATLMRYVPGPDLPTGGQIVGLDGIRDAYESGRGTFRIRATATVEKVSARRRGLVVTELPFAVGPEKVIAKIKDLVNAKRLQGIADVKDLTDREHGLRLVIEVKNGFNPEAVLAQLYKLTPMEETFGINNVALVDGQPLTMGLKELLEVYVDHRFEVVRRRSEFRRGKRRDRLHLVEGLLVALVDIDEVIRLIRSSENAAQAKEALIARFGLSDIQTQYILDTPLRRLTKFDRIELESERDRLTGEIAELTRILESDAELRKLVSAELGEVAKKYGTPRRTRLTEAEGDPREVVPLEVSDDPCRVLLSSTGLLARTADGDTPFEVREGARRAKHDVVVSAVPSTTRGEVGAVTSAGRLLRLAVVDLPQLPLGGSAPSLAGGAQIAEFLSLAADERVVCLTSLDESSPGLAIGTEQGVVKRVVPDYPANKEELEVISLKEGDRIIGAAELHTGEEDLVFITSDAHLLRYQASQVRPQGRPAGGMAGVKLAQGATVVSFAAVDPAVDAVVFTVAGGSGTLDDSLGTAKLTPFDQYPRKGRATGGVRCQRFLKGEDRLTFAWAGAAPARAATASGAPIPLPEPDPRRDGSGTPLAKAVAAVAGPV</sequence>
<dbReference type="SMART" id="SM00434">
    <property type="entry name" value="TOP4c"/>
    <property type="match status" value="1"/>
</dbReference>
<organism evidence="10 11">
    <name type="scientific">Streptomyces litchfieldiae</name>
    <dbReference type="NCBI Taxonomy" id="3075543"/>
    <lineage>
        <taxon>Bacteria</taxon>
        <taxon>Bacillati</taxon>
        <taxon>Actinomycetota</taxon>
        <taxon>Actinomycetes</taxon>
        <taxon>Kitasatosporales</taxon>
        <taxon>Streptomycetaceae</taxon>
        <taxon>Streptomyces</taxon>
    </lineage>
</organism>
<comment type="similarity">
    <text evidence="2">Belongs to the type II topoisomerase GyrA/ParC subunit family.</text>
</comment>
<evidence type="ECO:0000256" key="6">
    <source>
        <dbReference type="ARBA" id="ARBA00023235"/>
    </source>
</evidence>
<dbReference type="EC" id="5.6.2.2" evidence="3"/>
<dbReference type="InterPro" id="IPR006691">
    <property type="entry name" value="GyrA/parC_rep"/>
</dbReference>
<protein>
    <recommendedName>
        <fullName evidence="3">DNA topoisomerase (ATP-hydrolyzing)</fullName>
        <ecNumber evidence="3">5.6.2.2</ecNumber>
    </recommendedName>
</protein>
<dbReference type="PANTHER" id="PTHR43493:SF5">
    <property type="entry name" value="DNA GYRASE SUBUNIT A, CHLOROPLASTIC_MITOCHONDRIAL"/>
    <property type="match status" value="1"/>
</dbReference>
<feature type="region of interest" description="Disordered" evidence="8">
    <location>
        <begin position="783"/>
        <end position="817"/>
    </location>
</feature>
<comment type="caution">
    <text evidence="10">The sequence shown here is derived from an EMBL/GenBank/DDBJ whole genome shotgun (WGS) entry which is preliminary data.</text>
</comment>
<dbReference type="Pfam" id="PF00521">
    <property type="entry name" value="DNA_topoisoIV"/>
    <property type="match status" value="1"/>
</dbReference>
<evidence type="ECO:0000256" key="3">
    <source>
        <dbReference type="ARBA" id="ARBA00012895"/>
    </source>
</evidence>
<dbReference type="InterPro" id="IPR013757">
    <property type="entry name" value="Topo_IIA_A_a_sf"/>
</dbReference>
<evidence type="ECO:0000256" key="4">
    <source>
        <dbReference type="ARBA" id="ARBA00023029"/>
    </source>
</evidence>
<dbReference type="Proteomes" id="UP001183246">
    <property type="component" value="Unassembled WGS sequence"/>
</dbReference>
<keyword evidence="6 7" id="KW-0413">Isomerase</keyword>
<evidence type="ECO:0000256" key="5">
    <source>
        <dbReference type="ARBA" id="ARBA00023125"/>
    </source>
</evidence>
<feature type="domain" description="Topo IIA-type catalytic" evidence="9">
    <location>
        <begin position="44"/>
        <end position="511"/>
    </location>
</feature>
<evidence type="ECO:0000259" key="9">
    <source>
        <dbReference type="PROSITE" id="PS52040"/>
    </source>
</evidence>
<evidence type="ECO:0000313" key="10">
    <source>
        <dbReference type="EMBL" id="MDT0346625.1"/>
    </source>
</evidence>
<dbReference type="InterPro" id="IPR002205">
    <property type="entry name" value="Topo_IIA_dom_A"/>
</dbReference>
<proteinExistence type="inferred from homology"/>
<evidence type="ECO:0000256" key="7">
    <source>
        <dbReference type="PROSITE-ProRule" id="PRU01384"/>
    </source>
</evidence>
<dbReference type="InterPro" id="IPR013760">
    <property type="entry name" value="Topo_IIA-like_dom_sf"/>
</dbReference>
<dbReference type="GO" id="GO:0003918">
    <property type="term" value="F:DNA topoisomerase type II (double strand cut, ATP-hydrolyzing) activity"/>
    <property type="evidence" value="ECO:0007669"/>
    <property type="project" value="UniProtKB-EC"/>
</dbReference>
<dbReference type="Pfam" id="PF03989">
    <property type="entry name" value="DNA_gyraseA_C"/>
    <property type="match status" value="2"/>
</dbReference>
<dbReference type="Gene3D" id="1.10.268.10">
    <property type="entry name" value="Topoisomerase, domain 3"/>
    <property type="match status" value="1"/>
</dbReference>
<dbReference type="Gene3D" id="3.90.199.10">
    <property type="entry name" value="Topoisomerase II, domain 5"/>
    <property type="match status" value="1"/>
</dbReference>
<dbReference type="PROSITE" id="PS52040">
    <property type="entry name" value="TOPO_IIA"/>
    <property type="match status" value="1"/>
</dbReference>
<dbReference type="InterPro" id="IPR035516">
    <property type="entry name" value="Gyrase/topoIV_suA_C"/>
</dbReference>
<comment type="catalytic activity">
    <reaction evidence="1 7">
        <text>ATP-dependent breakage, passage and rejoining of double-stranded DNA.</text>
        <dbReference type="EC" id="5.6.2.2"/>
    </reaction>
</comment>
<dbReference type="InterPro" id="IPR050220">
    <property type="entry name" value="Type_II_DNA_Topoisomerases"/>
</dbReference>
<dbReference type="SUPFAM" id="SSF101904">
    <property type="entry name" value="GyrA/ParC C-terminal domain-like"/>
    <property type="match status" value="1"/>
</dbReference>
<keyword evidence="11" id="KW-1185">Reference proteome</keyword>
<dbReference type="CDD" id="cd00187">
    <property type="entry name" value="TOP4c"/>
    <property type="match status" value="1"/>
</dbReference>
<dbReference type="SUPFAM" id="SSF56719">
    <property type="entry name" value="Type II DNA topoisomerase"/>
    <property type="match status" value="1"/>
</dbReference>
<dbReference type="RefSeq" id="WP_311707748.1">
    <property type="nucleotide sequence ID" value="NZ_JAVREL010000022.1"/>
</dbReference>
<evidence type="ECO:0000256" key="8">
    <source>
        <dbReference type="SAM" id="MobiDB-lite"/>
    </source>
</evidence>
<dbReference type="PANTHER" id="PTHR43493">
    <property type="entry name" value="DNA GYRASE/TOPOISOMERASE SUBUNIT A"/>
    <property type="match status" value="1"/>
</dbReference>
<gene>
    <name evidence="10" type="ORF">RM590_29165</name>
</gene>
<reference evidence="11" key="1">
    <citation type="submission" date="2023-07" db="EMBL/GenBank/DDBJ databases">
        <title>30 novel species of actinomycetes from the DSMZ collection.</title>
        <authorList>
            <person name="Nouioui I."/>
        </authorList>
    </citation>
    <scope>NUCLEOTIDE SEQUENCE [LARGE SCALE GENOMIC DNA]</scope>
    <source>
        <strain evidence="11">DSM 44938</strain>
    </source>
</reference>
<dbReference type="InterPro" id="IPR013758">
    <property type="entry name" value="Topo_IIA_A/C_ab"/>
</dbReference>